<dbReference type="Gene3D" id="2.40.30.170">
    <property type="match status" value="1"/>
</dbReference>
<dbReference type="SUPFAM" id="SSF111369">
    <property type="entry name" value="HlyD-like secretion proteins"/>
    <property type="match status" value="1"/>
</dbReference>
<name>A0AA37TUV5_9GAMM</name>
<evidence type="ECO:0000313" key="5">
    <source>
        <dbReference type="EMBL" id="GLS82211.1"/>
    </source>
</evidence>
<dbReference type="InterPro" id="IPR058792">
    <property type="entry name" value="Beta-barrel_RND_2"/>
</dbReference>
<dbReference type="InterPro" id="IPR058627">
    <property type="entry name" value="MdtA-like_C"/>
</dbReference>
<dbReference type="GO" id="GO:0015562">
    <property type="term" value="F:efflux transmembrane transporter activity"/>
    <property type="evidence" value="ECO:0007669"/>
    <property type="project" value="InterPro"/>
</dbReference>
<evidence type="ECO:0000256" key="1">
    <source>
        <dbReference type="ARBA" id="ARBA00009477"/>
    </source>
</evidence>
<dbReference type="PANTHER" id="PTHR30469:SF11">
    <property type="entry name" value="BLL4320 PROTEIN"/>
    <property type="match status" value="1"/>
</dbReference>
<comment type="caution">
    <text evidence="5">The sequence shown here is derived from an EMBL/GenBank/DDBJ whole genome shotgun (WGS) entry which is preliminary data.</text>
</comment>
<gene>
    <name evidence="5" type="primary">vexB</name>
    <name evidence="5" type="ORF">GCM10007894_01880</name>
</gene>
<reference evidence="5 6" key="1">
    <citation type="journal article" date="2014" name="Int. J. Syst. Evol. Microbiol.">
        <title>Complete genome sequence of Corynebacterium casei LMG S-19264T (=DSM 44701T), isolated from a smear-ripened cheese.</title>
        <authorList>
            <consortium name="US DOE Joint Genome Institute (JGI-PGF)"/>
            <person name="Walter F."/>
            <person name="Albersmeier A."/>
            <person name="Kalinowski J."/>
            <person name="Ruckert C."/>
        </authorList>
    </citation>
    <scope>NUCLEOTIDE SEQUENCE [LARGE SCALE GENOMIC DNA]</scope>
    <source>
        <strain evidence="5 6">NBRC 112785</strain>
    </source>
</reference>
<dbReference type="AlphaFoldDB" id="A0AA37TUV5"/>
<protein>
    <submittedName>
        <fullName evidence="5">MexH family multidrug efflux RND transporter periplasmic adaptor subunit</fullName>
    </submittedName>
</protein>
<accession>A0AA37TUV5</accession>
<feature type="domain" description="CusB-like beta-barrel" evidence="3">
    <location>
        <begin position="204"/>
        <end position="274"/>
    </location>
</feature>
<keyword evidence="6" id="KW-1185">Reference proteome</keyword>
<sequence>MKKWISVMLIVALLVFGSVIGFNYFVQGKIAEAIANMPEPEFPVTAQTVELKSWQPSIDAIGFVEPNQGVTLATEAAGVVQSINFENGANVVAGQLLLTQNSNVEKANLQSAKVRLPAAKSDFERSSRLYKVGSVSKADLDKAEATYLALQAEIESLSATIDRRQIKAPFGGIVGIRSVNLGQYLQVGTNIVRLEDISTMKIRFTIPQTELARIAVGDDVKVLVDAYPEHSFLGKISAIEPAVFYQSGLIQIQATIPNDKGHLRAGMFARVGIQLEQLTDQITLPENAINFTLYGNTVFVIEEKDGETRVKQVNVEVAERNGKLAHVVSGIKAGDKVVTSGQLRLSNGSKVAIVDRDVLTPADEMPQL</sequence>
<comment type="similarity">
    <text evidence="1">Belongs to the membrane fusion protein (MFP) (TC 8.A.1) family.</text>
</comment>
<dbReference type="PANTHER" id="PTHR30469">
    <property type="entry name" value="MULTIDRUG RESISTANCE PROTEIN MDTA"/>
    <property type="match status" value="1"/>
</dbReference>
<dbReference type="RefSeq" id="WP_095497765.1">
    <property type="nucleotide sequence ID" value="NZ_BSPO01000001.1"/>
</dbReference>
<dbReference type="Gene3D" id="1.10.287.470">
    <property type="entry name" value="Helix hairpin bin"/>
    <property type="match status" value="1"/>
</dbReference>
<dbReference type="Gene3D" id="2.40.50.100">
    <property type="match status" value="1"/>
</dbReference>
<dbReference type="Proteomes" id="UP001157439">
    <property type="component" value="Unassembled WGS sequence"/>
</dbReference>
<evidence type="ECO:0000313" key="6">
    <source>
        <dbReference type="Proteomes" id="UP001157439"/>
    </source>
</evidence>
<dbReference type="InterPro" id="IPR006143">
    <property type="entry name" value="RND_pump_MFP"/>
</dbReference>
<dbReference type="GO" id="GO:1990281">
    <property type="term" value="C:efflux pump complex"/>
    <property type="evidence" value="ECO:0007669"/>
    <property type="project" value="TreeGrafter"/>
</dbReference>
<organism evidence="5 6">
    <name type="scientific">Paraferrimonas haliotis</name>
    <dbReference type="NCBI Taxonomy" id="2013866"/>
    <lineage>
        <taxon>Bacteria</taxon>
        <taxon>Pseudomonadati</taxon>
        <taxon>Pseudomonadota</taxon>
        <taxon>Gammaproteobacteria</taxon>
        <taxon>Alteromonadales</taxon>
        <taxon>Ferrimonadaceae</taxon>
        <taxon>Paraferrimonas</taxon>
    </lineage>
</organism>
<feature type="domain" description="Multidrug resistance protein MdtA-like C-terminal permuted SH3" evidence="4">
    <location>
        <begin position="282"/>
        <end position="341"/>
    </location>
</feature>
<dbReference type="Pfam" id="PF25967">
    <property type="entry name" value="RND-MFP_C"/>
    <property type="match status" value="1"/>
</dbReference>
<dbReference type="Gene3D" id="2.40.420.20">
    <property type="match status" value="1"/>
</dbReference>
<evidence type="ECO:0000259" key="4">
    <source>
        <dbReference type="Pfam" id="PF25967"/>
    </source>
</evidence>
<evidence type="ECO:0000259" key="2">
    <source>
        <dbReference type="Pfam" id="PF25876"/>
    </source>
</evidence>
<feature type="domain" description="Multidrug resistance protein MdtA-like alpha-helical hairpin" evidence="2">
    <location>
        <begin position="104"/>
        <end position="166"/>
    </location>
</feature>
<evidence type="ECO:0000259" key="3">
    <source>
        <dbReference type="Pfam" id="PF25954"/>
    </source>
</evidence>
<dbReference type="InterPro" id="IPR058624">
    <property type="entry name" value="MdtA-like_HH"/>
</dbReference>
<dbReference type="Pfam" id="PF25954">
    <property type="entry name" value="Beta-barrel_RND_2"/>
    <property type="match status" value="1"/>
</dbReference>
<dbReference type="EMBL" id="BSPO01000001">
    <property type="protein sequence ID" value="GLS82211.1"/>
    <property type="molecule type" value="Genomic_DNA"/>
</dbReference>
<dbReference type="Pfam" id="PF25876">
    <property type="entry name" value="HH_MFP_RND"/>
    <property type="match status" value="1"/>
</dbReference>
<dbReference type="FunFam" id="2.40.30.170:FF:000010">
    <property type="entry name" value="Efflux RND transporter periplasmic adaptor subunit"/>
    <property type="match status" value="1"/>
</dbReference>
<dbReference type="NCBIfam" id="TIGR01730">
    <property type="entry name" value="RND_mfp"/>
    <property type="match status" value="1"/>
</dbReference>
<proteinExistence type="inferred from homology"/>